<sequence length="290" mass="32583">MDMFSEAKTAGQLMLQRISHNDNTQIDYPTQSIFDRPESRDENGWGIVIDRHELSSAFHILEHIRKITNSNFRENWVGILASHYGKADSTLGQTTGSLDGHYYYAMNTKDGIIIAIDSKSPHFTKQSKAKAAGEPEDNITTITLQTWSDITYLSWHEECTKTSTPLKILKHIIQSHITNPETIFVIKEILEEEKKMCPLDGLTIDINDSRGYGATLLGTPNGKGIGWLLAQHKKQLGNAKIASVEIFHSFQVGFQDCNEDTGELIAGRENMGGVENRRHYLNLDFTIQCG</sequence>
<reference evidence="1 2" key="1">
    <citation type="submission" date="2017-12" db="EMBL/GenBank/DDBJ databases">
        <title>Comparative genomics of Botrytis spp.</title>
        <authorList>
            <person name="Valero-Jimenez C.A."/>
            <person name="Tapia P."/>
            <person name="Veloso J."/>
            <person name="Silva-Moreno E."/>
            <person name="Staats M."/>
            <person name="Valdes J.H."/>
            <person name="Van Kan J.A.L."/>
        </authorList>
    </citation>
    <scope>NUCLEOTIDE SEQUENCE [LARGE SCALE GENOMIC DNA]</scope>
    <source>
        <strain evidence="1 2">Bt9001</strain>
    </source>
</reference>
<dbReference type="AlphaFoldDB" id="A0A4Z1E9G8"/>
<accession>A0A4Z1E9G8</accession>
<dbReference type="OrthoDB" id="5337308at2759"/>
<keyword evidence="2" id="KW-1185">Reference proteome</keyword>
<proteinExistence type="predicted"/>
<dbReference type="EMBL" id="PQXH01000228">
    <property type="protein sequence ID" value="TGO08050.1"/>
    <property type="molecule type" value="Genomic_DNA"/>
</dbReference>
<name>A0A4Z1E9G8_9HELO</name>
<organism evidence="1 2">
    <name type="scientific">Botrytis tulipae</name>
    <dbReference type="NCBI Taxonomy" id="87230"/>
    <lineage>
        <taxon>Eukaryota</taxon>
        <taxon>Fungi</taxon>
        <taxon>Dikarya</taxon>
        <taxon>Ascomycota</taxon>
        <taxon>Pezizomycotina</taxon>
        <taxon>Leotiomycetes</taxon>
        <taxon>Helotiales</taxon>
        <taxon>Sclerotiniaceae</taxon>
        <taxon>Botrytis</taxon>
    </lineage>
</organism>
<evidence type="ECO:0000313" key="2">
    <source>
        <dbReference type="Proteomes" id="UP000297777"/>
    </source>
</evidence>
<evidence type="ECO:0000313" key="1">
    <source>
        <dbReference type="EMBL" id="TGO08050.1"/>
    </source>
</evidence>
<gene>
    <name evidence="1" type="ORF">BTUL_0228g00010</name>
</gene>
<protein>
    <submittedName>
        <fullName evidence="1">Uncharacterized protein</fullName>
    </submittedName>
</protein>
<dbReference type="Proteomes" id="UP000297777">
    <property type="component" value="Unassembled WGS sequence"/>
</dbReference>
<comment type="caution">
    <text evidence="1">The sequence shown here is derived from an EMBL/GenBank/DDBJ whole genome shotgun (WGS) entry which is preliminary data.</text>
</comment>